<dbReference type="GO" id="GO:0003677">
    <property type="term" value="F:DNA binding"/>
    <property type="evidence" value="ECO:0007669"/>
    <property type="project" value="UniProtKB-KW"/>
</dbReference>
<evidence type="ECO:0000256" key="4">
    <source>
        <dbReference type="ARBA" id="ARBA00023015"/>
    </source>
</evidence>
<dbReference type="SMART" id="SM00345">
    <property type="entry name" value="HTH_GNTR"/>
    <property type="match status" value="1"/>
</dbReference>
<feature type="domain" description="HTH gntR-type" evidence="7">
    <location>
        <begin position="18"/>
        <end position="86"/>
    </location>
</feature>
<dbReference type="InterPro" id="IPR004839">
    <property type="entry name" value="Aminotransferase_I/II_large"/>
</dbReference>
<dbReference type="InterPro" id="IPR015422">
    <property type="entry name" value="PyrdxlP-dep_Trfase_small"/>
</dbReference>
<dbReference type="SUPFAM" id="SSF53383">
    <property type="entry name" value="PLP-dependent transferases"/>
    <property type="match status" value="1"/>
</dbReference>
<dbReference type="SUPFAM" id="SSF46785">
    <property type="entry name" value="Winged helix' DNA-binding domain"/>
    <property type="match status" value="1"/>
</dbReference>
<evidence type="ECO:0000256" key="6">
    <source>
        <dbReference type="ARBA" id="ARBA00023163"/>
    </source>
</evidence>
<dbReference type="InterPro" id="IPR000524">
    <property type="entry name" value="Tscrpt_reg_HTH_GntR"/>
</dbReference>
<evidence type="ECO:0000256" key="5">
    <source>
        <dbReference type="ARBA" id="ARBA00023125"/>
    </source>
</evidence>
<organism evidence="8 9">
    <name type="scientific">Enterococcus canintestini</name>
    <dbReference type="NCBI Taxonomy" id="317010"/>
    <lineage>
        <taxon>Bacteria</taxon>
        <taxon>Bacillati</taxon>
        <taxon>Bacillota</taxon>
        <taxon>Bacilli</taxon>
        <taxon>Lactobacillales</taxon>
        <taxon>Enterococcaceae</taxon>
        <taxon>Enterococcus</taxon>
    </lineage>
</organism>
<evidence type="ECO:0000256" key="2">
    <source>
        <dbReference type="ARBA" id="ARBA00022576"/>
    </source>
</evidence>
<dbReference type="EMBL" id="JXKG01000004">
    <property type="protein sequence ID" value="OJG15826.1"/>
    <property type="molecule type" value="Genomic_DNA"/>
</dbReference>
<dbReference type="GO" id="GO:0003700">
    <property type="term" value="F:DNA-binding transcription factor activity"/>
    <property type="evidence" value="ECO:0007669"/>
    <property type="project" value="InterPro"/>
</dbReference>
<dbReference type="CDD" id="cd07377">
    <property type="entry name" value="WHTH_GntR"/>
    <property type="match status" value="1"/>
</dbReference>
<dbReference type="CDD" id="cd00609">
    <property type="entry name" value="AAT_like"/>
    <property type="match status" value="1"/>
</dbReference>
<dbReference type="InterPro" id="IPR036390">
    <property type="entry name" value="WH_DNA-bd_sf"/>
</dbReference>
<keyword evidence="5" id="KW-0238">DNA-binding</keyword>
<name>A0A1L8R7X1_9ENTE</name>
<proteinExistence type="inferred from homology"/>
<evidence type="ECO:0000313" key="9">
    <source>
        <dbReference type="Proteomes" id="UP000182835"/>
    </source>
</evidence>
<accession>A0A1L8R7X1</accession>
<dbReference type="AlphaFoldDB" id="A0A1L8R7X1"/>
<keyword evidence="2" id="KW-0808">Transferase</keyword>
<dbReference type="PANTHER" id="PTHR46577:SF2">
    <property type="entry name" value="TRANSCRIPTIONAL REGULATORY PROTEIN"/>
    <property type="match status" value="1"/>
</dbReference>
<reference evidence="8 9" key="1">
    <citation type="submission" date="2014-12" db="EMBL/GenBank/DDBJ databases">
        <title>Draft genome sequences of 29 type strains of Enterococci.</title>
        <authorList>
            <person name="Zhong Z."/>
            <person name="Sun Z."/>
            <person name="Liu W."/>
            <person name="Zhang W."/>
            <person name="Zhang H."/>
        </authorList>
    </citation>
    <scope>NUCLEOTIDE SEQUENCE [LARGE SCALE GENOMIC DNA]</scope>
    <source>
        <strain evidence="8 9">DSM 21207</strain>
    </source>
</reference>
<dbReference type="GO" id="GO:0030170">
    <property type="term" value="F:pyridoxal phosphate binding"/>
    <property type="evidence" value="ECO:0007669"/>
    <property type="project" value="InterPro"/>
</dbReference>
<comment type="similarity">
    <text evidence="1">In the C-terminal section; belongs to the class-I pyridoxal-phosphate-dependent aminotransferase family.</text>
</comment>
<evidence type="ECO:0000256" key="3">
    <source>
        <dbReference type="ARBA" id="ARBA00022898"/>
    </source>
</evidence>
<keyword evidence="4" id="KW-0805">Transcription regulation</keyword>
<keyword evidence="6" id="KW-0804">Transcription</keyword>
<evidence type="ECO:0000259" key="7">
    <source>
        <dbReference type="PROSITE" id="PS50949"/>
    </source>
</evidence>
<dbReference type="GO" id="GO:0008483">
    <property type="term" value="F:transaminase activity"/>
    <property type="evidence" value="ECO:0007669"/>
    <property type="project" value="UniProtKB-KW"/>
</dbReference>
<dbReference type="Gene3D" id="1.10.10.10">
    <property type="entry name" value="Winged helix-like DNA-binding domain superfamily/Winged helix DNA-binding domain"/>
    <property type="match status" value="1"/>
</dbReference>
<dbReference type="InterPro" id="IPR015421">
    <property type="entry name" value="PyrdxlP-dep_Trfase_major"/>
</dbReference>
<dbReference type="Gene3D" id="3.90.1150.10">
    <property type="entry name" value="Aspartate Aminotransferase, domain 1"/>
    <property type="match status" value="1"/>
</dbReference>
<dbReference type="PANTHER" id="PTHR46577">
    <property type="entry name" value="HTH-TYPE TRANSCRIPTIONAL REGULATORY PROTEIN GABR"/>
    <property type="match status" value="1"/>
</dbReference>
<evidence type="ECO:0000313" key="8">
    <source>
        <dbReference type="EMBL" id="OJG15826.1"/>
    </source>
</evidence>
<evidence type="ECO:0000256" key="1">
    <source>
        <dbReference type="ARBA" id="ARBA00005384"/>
    </source>
</evidence>
<comment type="caution">
    <text evidence="8">The sequence shown here is derived from an EMBL/GenBank/DDBJ whole genome shotgun (WGS) entry which is preliminary data.</text>
</comment>
<protein>
    <recommendedName>
        <fullName evidence="7">HTH gntR-type domain-containing protein</fullName>
    </recommendedName>
</protein>
<dbReference type="Pfam" id="PF00392">
    <property type="entry name" value="GntR"/>
    <property type="match status" value="1"/>
</dbReference>
<dbReference type="Gene3D" id="3.40.640.10">
    <property type="entry name" value="Type I PLP-dependent aspartate aminotransferase-like (Major domain)"/>
    <property type="match status" value="1"/>
</dbReference>
<dbReference type="PROSITE" id="PS50949">
    <property type="entry name" value="HTH_GNTR"/>
    <property type="match status" value="1"/>
</dbReference>
<sequence length="483" mass="55020">MIFLLKGAPMTLNRKSKTPLFQQLMEIIIAEIESGKLAPGDRLMPERKMAAFYQVNRSTVNHALEELTSLGWLIRKQGSGTEVAKGRWGSRQAPQFQWQHLLTTRNQPDPYIKEQNRLKKNPATLDFASGELPPDLIPAFKFPALTWDQIIKEEKNLTVTGYTPLKDTITKKLAQKFHLPLENQDLLITAGSTQAISLILQTLLQPGDVIATEDPSFLFALPLFQSLGLRLQGIATDQEGIMPKELEKQILAKKVKLLYLNPTFQNPTSRCLSYERRIKIIEICRKYYVPIIEDDIFGELNFSTPIPKLKEIAPEQVLYLGSLSKIFGSSIKIGWLLAPTNLIQTLANTKKILDSETNLFSQIVANFALNNPEYDEEHTQLLHNLKMRSDLLCQTFAPFKADWQFTEIKGGLYYWFTWQHQNLSRKDWQLFLKENLLVAPSFFFSNDTMSMRINYTSLTPSKATALAEKIAGITQTLLTQPTL</sequence>
<keyword evidence="3" id="KW-0663">Pyridoxal phosphate</keyword>
<keyword evidence="2" id="KW-0032">Aminotransferase</keyword>
<dbReference type="InterPro" id="IPR051446">
    <property type="entry name" value="HTH_trans_reg/aminotransferase"/>
</dbReference>
<gene>
    <name evidence="8" type="ORF">RU96_GL001803</name>
</gene>
<dbReference type="InterPro" id="IPR015424">
    <property type="entry name" value="PyrdxlP-dep_Trfase"/>
</dbReference>
<dbReference type="Proteomes" id="UP000182835">
    <property type="component" value="Unassembled WGS sequence"/>
</dbReference>
<dbReference type="InterPro" id="IPR036388">
    <property type="entry name" value="WH-like_DNA-bd_sf"/>
</dbReference>
<dbReference type="Pfam" id="PF00155">
    <property type="entry name" value="Aminotran_1_2"/>
    <property type="match status" value="1"/>
</dbReference>
<dbReference type="STRING" id="317010.RU96_GL001803"/>